<feature type="transmembrane region" description="Helical" evidence="14">
    <location>
        <begin position="366"/>
        <end position="384"/>
    </location>
</feature>
<dbReference type="Gene3D" id="1.20.1730.10">
    <property type="entry name" value="Sodium/glucose cotransporter"/>
    <property type="match status" value="1"/>
</dbReference>
<evidence type="ECO:0000256" key="11">
    <source>
        <dbReference type="ARBA" id="ARBA00023201"/>
    </source>
</evidence>
<evidence type="ECO:0000256" key="6">
    <source>
        <dbReference type="ARBA" id="ARBA00022847"/>
    </source>
</evidence>
<keyword evidence="8" id="KW-0915">Sodium</keyword>
<dbReference type="InterPro" id="IPR038377">
    <property type="entry name" value="Na/Glc_symporter_sf"/>
</dbReference>
<dbReference type="PANTHER" id="PTHR48086">
    <property type="entry name" value="SODIUM/PROLINE SYMPORTER-RELATED"/>
    <property type="match status" value="1"/>
</dbReference>
<feature type="transmembrane region" description="Helical" evidence="14">
    <location>
        <begin position="45"/>
        <end position="69"/>
    </location>
</feature>
<evidence type="ECO:0000256" key="4">
    <source>
        <dbReference type="ARBA" id="ARBA00022475"/>
    </source>
</evidence>
<organism evidence="15 16">
    <name type="scientific">Kushneria aurantia</name>
    <dbReference type="NCBI Taxonomy" id="504092"/>
    <lineage>
        <taxon>Bacteria</taxon>
        <taxon>Pseudomonadati</taxon>
        <taxon>Pseudomonadota</taxon>
        <taxon>Gammaproteobacteria</taxon>
        <taxon>Oceanospirillales</taxon>
        <taxon>Halomonadaceae</taxon>
        <taxon>Kushneria</taxon>
    </lineage>
</organism>
<keyword evidence="11" id="KW-0739">Sodium transport</keyword>
<evidence type="ECO:0000313" key="15">
    <source>
        <dbReference type="EMBL" id="MFC0268604.1"/>
    </source>
</evidence>
<accession>A0ABV6G4V6</accession>
<dbReference type="PROSITE" id="PS50283">
    <property type="entry name" value="NA_SOLUT_SYMP_3"/>
    <property type="match status" value="1"/>
</dbReference>
<feature type="transmembrane region" description="Helical" evidence="14">
    <location>
        <begin position="420"/>
        <end position="440"/>
    </location>
</feature>
<dbReference type="InterPro" id="IPR050277">
    <property type="entry name" value="Sodium:Solute_Symporter"/>
</dbReference>
<keyword evidence="16" id="KW-1185">Reference proteome</keyword>
<comment type="catalytic activity">
    <reaction evidence="12">
        <text>L-proline(in) + Na(+)(in) = L-proline(out) + Na(+)(out)</text>
        <dbReference type="Rhea" id="RHEA:28967"/>
        <dbReference type="ChEBI" id="CHEBI:29101"/>
        <dbReference type="ChEBI" id="CHEBI:60039"/>
    </reaction>
</comment>
<evidence type="ECO:0000256" key="14">
    <source>
        <dbReference type="SAM" id="Phobius"/>
    </source>
</evidence>
<dbReference type="Pfam" id="PF00474">
    <property type="entry name" value="SSF"/>
    <property type="match status" value="1"/>
</dbReference>
<comment type="subcellular location">
    <subcellularLocation>
        <location evidence="1">Cell membrane</location>
        <topology evidence="1">Multi-pass membrane protein</topology>
    </subcellularLocation>
</comment>
<feature type="transmembrane region" description="Helical" evidence="14">
    <location>
        <begin position="120"/>
        <end position="148"/>
    </location>
</feature>
<evidence type="ECO:0000256" key="2">
    <source>
        <dbReference type="ARBA" id="ARBA00006434"/>
    </source>
</evidence>
<feature type="transmembrane region" description="Helical" evidence="14">
    <location>
        <begin position="182"/>
        <end position="203"/>
    </location>
</feature>
<sequence length="498" mass="53566">MSWLPMVLTLGYLLVAIALGLRAGAGRKMNSFEQWGIAGRSMGPLMLYLLMGAGSVSAYTFMGAPGWAWSKGVPVFYVMVYLSYLALVAWYCGPRVWAFGAQLGHVTQAQAVAERFESPLLGALTALVMSIGALAYAVLQTIGAAYILNVMTGGALPTAVGVWLVLGCIASYLFVSGQRAIGVTNAFQGALMMVVAWVIGLWATHQFTGSWWFGGVFERLQQARPEFLTLPGSMGDMSFAFWTSSVIVSMFSFQQPVWLQWMSASSAHNIRRGATWLPTYYLVILPMVVVGFIGIFTLPELARPDTVALQLALAQMPALLVGLLGAGTLAAAMSSAEPFIHGTALTWTRDVLKPALRLSDERSAGLARWMLFPIMVLIVGPVAMLEPGNLIMILLVGLGFAAQMLPAFIGIFLWPRASRAGVLCGLAAGFTVTALFTLAWRNPLGIHAGFWGLVINLPLFVMVSLKTAPASRRTLERFMAITAPGRGLGRQERAGVSE</sequence>
<evidence type="ECO:0000256" key="7">
    <source>
        <dbReference type="ARBA" id="ARBA00022989"/>
    </source>
</evidence>
<feature type="transmembrane region" description="Helical" evidence="14">
    <location>
        <begin position="311"/>
        <end position="332"/>
    </location>
</feature>
<keyword evidence="5 14" id="KW-0812">Transmembrane</keyword>
<keyword evidence="9" id="KW-0406">Ion transport</keyword>
<gene>
    <name evidence="15" type="ORF">ACFFHW_11540</name>
</gene>
<dbReference type="InterPro" id="IPR001734">
    <property type="entry name" value="Na/solute_symporter"/>
</dbReference>
<evidence type="ECO:0000256" key="13">
    <source>
        <dbReference type="RuleBase" id="RU362091"/>
    </source>
</evidence>
<feature type="transmembrane region" description="Helical" evidence="14">
    <location>
        <begin position="280"/>
        <end position="299"/>
    </location>
</feature>
<evidence type="ECO:0000256" key="3">
    <source>
        <dbReference type="ARBA" id="ARBA00022448"/>
    </source>
</evidence>
<evidence type="ECO:0000256" key="5">
    <source>
        <dbReference type="ARBA" id="ARBA00022692"/>
    </source>
</evidence>
<keyword evidence="4" id="KW-1003">Cell membrane</keyword>
<keyword evidence="3" id="KW-0813">Transport</keyword>
<name>A0ABV6G4V6_9GAMM</name>
<proteinExistence type="inferred from homology"/>
<evidence type="ECO:0000313" key="16">
    <source>
        <dbReference type="Proteomes" id="UP001589814"/>
    </source>
</evidence>
<evidence type="ECO:0000256" key="8">
    <source>
        <dbReference type="ARBA" id="ARBA00023053"/>
    </source>
</evidence>
<keyword evidence="7 14" id="KW-1133">Transmembrane helix</keyword>
<dbReference type="RefSeq" id="WP_019951034.1">
    <property type="nucleotide sequence ID" value="NZ_JBHLVX010000045.1"/>
</dbReference>
<protein>
    <submittedName>
        <fullName evidence="15">Sodium:solute symporter</fullName>
    </submittedName>
</protein>
<dbReference type="CDD" id="cd10322">
    <property type="entry name" value="SLC5sbd"/>
    <property type="match status" value="1"/>
</dbReference>
<feature type="transmembrane region" description="Helical" evidence="14">
    <location>
        <begin position="239"/>
        <end position="259"/>
    </location>
</feature>
<comment type="caution">
    <text evidence="15">The sequence shown here is derived from an EMBL/GenBank/DDBJ whole genome shotgun (WGS) entry which is preliminary data.</text>
</comment>
<feature type="transmembrane region" description="Helical" evidence="14">
    <location>
        <begin position="154"/>
        <end position="175"/>
    </location>
</feature>
<evidence type="ECO:0000256" key="12">
    <source>
        <dbReference type="ARBA" id="ARBA00033708"/>
    </source>
</evidence>
<evidence type="ECO:0000256" key="1">
    <source>
        <dbReference type="ARBA" id="ARBA00004651"/>
    </source>
</evidence>
<feature type="transmembrane region" description="Helical" evidence="14">
    <location>
        <begin position="75"/>
        <end position="93"/>
    </location>
</feature>
<feature type="transmembrane region" description="Helical" evidence="14">
    <location>
        <begin position="390"/>
        <end position="413"/>
    </location>
</feature>
<dbReference type="Proteomes" id="UP001589814">
    <property type="component" value="Unassembled WGS sequence"/>
</dbReference>
<evidence type="ECO:0000256" key="10">
    <source>
        <dbReference type="ARBA" id="ARBA00023136"/>
    </source>
</evidence>
<dbReference type="PANTHER" id="PTHR48086:SF3">
    <property type="entry name" value="SODIUM_PROLINE SYMPORTER"/>
    <property type="match status" value="1"/>
</dbReference>
<comment type="similarity">
    <text evidence="2 13">Belongs to the sodium:solute symporter (SSF) (TC 2.A.21) family.</text>
</comment>
<keyword evidence="6" id="KW-0769">Symport</keyword>
<dbReference type="EMBL" id="JBHLVX010000045">
    <property type="protein sequence ID" value="MFC0268604.1"/>
    <property type="molecule type" value="Genomic_DNA"/>
</dbReference>
<keyword evidence="10 14" id="KW-0472">Membrane</keyword>
<reference evidence="15 16" key="1">
    <citation type="submission" date="2024-09" db="EMBL/GenBank/DDBJ databases">
        <authorList>
            <person name="Sun Q."/>
            <person name="Mori K."/>
        </authorList>
    </citation>
    <scope>NUCLEOTIDE SEQUENCE [LARGE SCALE GENOMIC DNA]</scope>
    <source>
        <strain evidence="15 16">CCM 7415</strain>
    </source>
</reference>
<evidence type="ECO:0000256" key="9">
    <source>
        <dbReference type="ARBA" id="ARBA00023065"/>
    </source>
</evidence>
<feature type="transmembrane region" description="Helical" evidence="14">
    <location>
        <begin position="6"/>
        <end position="25"/>
    </location>
</feature>
<feature type="transmembrane region" description="Helical" evidence="14">
    <location>
        <begin position="446"/>
        <end position="465"/>
    </location>
</feature>